<gene>
    <name evidence="1" type="ORF">RB614_32260</name>
</gene>
<keyword evidence="2" id="KW-1185">Reference proteome</keyword>
<protein>
    <recommendedName>
        <fullName evidence="3">DUF222 domain-containing protein</fullName>
    </recommendedName>
</protein>
<name>A0ABU0ZQA2_9ACTN</name>
<proteinExistence type="predicted"/>
<sequence>MSIIATAPVPAHSRIDRADTLTLPVFDAATATALLVDPVLTAQEKMARLSPSVPFEGESAERAVEHLTRAAGIDPEDVAIAHQLSAFLQDPGSNPDSKAEIRSGIQRMIKIAEDVAFLARTHDQIKAAVVADQNLTDEQRREALAHLAPYDGQDGSVAFRVLTEEEDIEGLWKAFASGARLALGGADDTAEAWRSAPVKPLEGEALIEYLTKLRAESDADREVGEW</sequence>
<comment type="caution">
    <text evidence="1">The sequence shown here is derived from an EMBL/GenBank/DDBJ whole genome shotgun (WGS) entry which is preliminary data.</text>
</comment>
<reference evidence="1 2" key="1">
    <citation type="submission" date="2023-08" db="EMBL/GenBank/DDBJ databases">
        <title>Phytohabitans sansha sp. nov., isolated from marine sediment.</title>
        <authorList>
            <person name="Zhao Y."/>
            <person name="Yi K."/>
        </authorList>
    </citation>
    <scope>NUCLEOTIDE SEQUENCE [LARGE SCALE GENOMIC DNA]</scope>
    <source>
        <strain evidence="1 2">ZYX-F-186</strain>
    </source>
</reference>
<dbReference type="RefSeq" id="WP_308716464.1">
    <property type="nucleotide sequence ID" value="NZ_JAVHUY010000039.1"/>
</dbReference>
<evidence type="ECO:0000313" key="2">
    <source>
        <dbReference type="Proteomes" id="UP001230908"/>
    </source>
</evidence>
<dbReference type="EMBL" id="JAVHUY010000039">
    <property type="protein sequence ID" value="MDQ7909206.1"/>
    <property type="molecule type" value="Genomic_DNA"/>
</dbReference>
<dbReference type="Proteomes" id="UP001230908">
    <property type="component" value="Unassembled WGS sequence"/>
</dbReference>
<accession>A0ABU0ZQA2</accession>
<organism evidence="1 2">
    <name type="scientific">Phytohabitans maris</name>
    <dbReference type="NCBI Taxonomy" id="3071409"/>
    <lineage>
        <taxon>Bacteria</taxon>
        <taxon>Bacillati</taxon>
        <taxon>Actinomycetota</taxon>
        <taxon>Actinomycetes</taxon>
        <taxon>Micromonosporales</taxon>
        <taxon>Micromonosporaceae</taxon>
    </lineage>
</organism>
<evidence type="ECO:0008006" key="3">
    <source>
        <dbReference type="Google" id="ProtNLM"/>
    </source>
</evidence>
<evidence type="ECO:0000313" key="1">
    <source>
        <dbReference type="EMBL" id="MDQ7909206.1"/>
    </source>
</evidence>